<evidence type="ECO:0000313" key="3">
    <source>
        <dbReference type="EMBL" id="KAK2616252.1"/>
    </source>
</evidence>
<dbReference type="Proteomes" id="UP001251528">
    <property type="component" value="Unassembled WGS sequence"/>
</dbReference>
<protein>
    <recommendedName>
        <fullName evidence="5">Triacylglycerol lipase</fullName>
    </recommendedName>
</protein>
<comment type="caution">
    <text evidence="3">The sequence shown here is derived from an EMBL/GenBank/DDBJ whole genome shotgun (WGS) entry which is preliminary data.</text>
</comment>
<dbReference type="GO" id="GO:0004806">
    <property type="term" value="F:triacylglycerol lipase activity"/>
    <property type="evidence" value="ECO:0007669"/>
    <property type="project" value="UniProtKB-UniRule"/>
</dbReference>
<reference evidence="3" key="1">
    <citation type="submission" date="2023-06" db="EMBL/GenBank/DDBJ databases">
        <title>Conoideocrella luteorostrata (Hypocreales: Clavicipitaceae), a potential biocontrol fungus for elongate hemlock scale in United States Christmas tree production areas.</title>
        <authorList>
            <person name="Barrett H."/>
            <person name="Lovett B."/>
            <person name="Macias A.M."/>
            <person name="Stajich J.E."/>
            <person name="Kasson M.T."/>
        </authorList>
    </citation>
    <scope>NUCLEOTIDE SEQUENCE</scope>
    <source>
        <strain evidence="3">ARSEF 14590</strain>
    </source>
</reference>
<dbReference type="Gene3D" id="3.40.50.1820">
    <property type="entry name" value="alpha/beta hydrolase"/>
    <property type="match status" value="1"/>
</dbReference>
<dbReference type="PIRSF" id="PIRSF029171">
    <property type="entry name" value="Esterase_LipA"/>
    <property type="match status" value="1"/>
</dbReference>
<dbReference type="Pfam" id="PF03583">
    <property type="entry name" value="LIP"/>
    <property type="match status" value="1"/>
</dbReference>
<dbReference type="PANTHER" id="PTHR34853">
    <property type="match status" value="1"/>
</dbReference>
<proteinExistence type="inferred from homology"/>
<evidence type="ECO:0000256" key="1">
    <source>
        <dbReference type="ARBA" id="ARBA00022801"/>
    </source>
</evidence>
<evidence type="ECO:0008006" key="5">
    <source>
        <dbReference type="Google" id="ProtNLM"/>
    </source>
</evidence>
<name>A0AAJ0G2A8_9HYPO</name>
<keyword evidence="1" id="KW-0378">Hydrolase</keyword>
<organism evidence="3 4">
    <name type="scientific">Conoideocrella luteorostrata</name>
    <dbReference type="NCBI Taxonomy" id="1105319"/>
    <lineage>
        <taxon>Eukaryota</taxon>
        <taxon>Fungi</taxon>
        <taxon>Dikarya</taxon>
        <taxon>Ascomycota</taxon>
        <taxon>Pezizomycotina</taxon>
        <taxon>Sordariomycetes</taxon>
        <taxon>Hypocreomycetidae</taxon>
        <taxon>Hypocreales</taxon>
        <taxon>Clavicipitaceae</taxon>
        <taxon>Conoideocrella</taxon>
    </lineage>
</organism>
<evidence type="ECO:0000313" key="4">
    <source>
        <dbReference type="Proteomes" id="UP001251528"/>
    </source>
</evidence>
<comment type="similarity">
    <text evidence="2">Belongs to the AB hydrolase superfamily. Lipase family.</text>
</comment>
<gene>
    <name evidence="3" type="ORF">QQS21_000887</name>
</gene>
<dbReference type="PANTHER" id="PTHR34853:SF5">
    <property type="entry name" value="LIP-DOMAIN-CONTAINING PROTEIN-RELATED"/>
    <property type="match status" value="1"/>
</dbReference>
<sequence length="451" mass="49085">MRSTLFYGTLPCTLGIFQALDFDRVANISKVLPPSQDSFYHVPKDITNFEPGEVIRHRNTPSPIGAFGISAEKYVQNSYQLLYRTINSKKTPTATVITVLVPINPDFGKIVSLETAEDAASIDCAPSFGFQSASSSYPRLSSPTTELQVLVAQDLLHRGWIVVVPDFQGPKGEYPAGEMGAYASLDGIRATLSSGGLTGVKEDAKIALWGYSGGASVSLSTVQAMPSYARELNIVAASFGGTIGSAVGLSSNQKISFLNGSDDVFIIVIAILGKAAVDDEFEKKVVKNLKPNFRHAFLQAKHECLDFIKDRFRKQDILSMFKDAGFVTSIDYPEPIFKDVAPTVPMYWYQSDLDTLTPTRLAEATAKKLCDEGAHIHFVVDAVPNVTHASFSVYGTERSLDWLDKAFNGGNFSTGCSQERIRTREVPSAFTDLFPPNIQAAVRAFAESNDG</sequence>
<keyword evidence="4" id="KW-1185">Reference proteome</keyword>
<dbReference type="SUPFAM" id="SSF53474">
    <property type="entry name" value="alpha/beta-Hydrolases"/>
    <property type="match status" value="1"/>
</dbReference>
<dbReference type="AlphaFoldDB" id="A0AAJ0G2A8"/>
<dbReference type="GO" id="GO:0016042">
    <property type="term" value="P:lipid catabolic process"/>
    <property type="evidence" value="ECO:0007669"/>
    <property type="project" value="UniProtKB-UniRule"/>
</dbReference>
<dbReference type="InterPro" id="IPR029058">
    <property type="entry name" value="AB_hydrolase_fold"/>
</dbReference>
<dbReference type="EMBL" id="JASWJB010000008">
    <property type="protein sequence ID" value="KAK2616252.1"/>
    <property type="molecule type" value="Genomic_DNA"/>
</dbReference>
<accession>A0AAJ0G2A8</accession>
<evidence type="ECO:0000256" key="2">
    <source>
        <dbReference type="PIRNR" id="PIRNR029171"/>
    </source>
</evidence>
<dbReference type="Gene3D" id="1.10.260.130">
    <property type="match status" value="1"/>
</dbReference>
<dbReference type="InterPro" id="IPR005152">
    <property type="entry name" value="Lipase_secreted"/>
</dbReference>